<protein>
    <submittedName>
        <fullName evidence="2">Uncharacterized protein</fullName>
    </submittedName>
</protein>
<evidence type="ECO:0000313" key="3">
    <source>
        <dbReference type="Proteomes" id="UP000541857"/>
    </source>
</evidence>
<dbReference type="EMBL" id="JACGLT010000025">
    <property type="protein sequence ID" value="MBA6154758.1"/>
    <property type="molecule type" value="Genomic_DNA"/>
</dbReference>
<sequence>MKVFKAYWWLLLILIVVTIVFILGYKGVMPELLWTDKPLDVLGGLFAKLLIVGALLDQFIALFFPPEPSTVELRQAAEIRMTHLKEEQEMVKKQLFYAKLNKEQDPTIDLMKINSNLSESIKSKEVAANEIERIDGERSKRVRMIAFGVGLILAITGITTLTDFIIMPEDSNMLLNHKILSYYDIIFTAAILSGGTSGIHQLSKVVRDSWRKS</sequence>
<proteinExistence type="predicted"/>
<evidence type="ECO:0000256" key="1">
    <source>
        <dbReference type="SAM" id="Phobius"/>
    </source>
</evidence>
<feature type="transmembrane region" description="Helical" evidence="1">
    <location>
        <begin position="7"/>
        <end position="25"/>
    </location>
</feature>
<accession>A0A7W2M8S2</accession>
<feature type="transmembrane region" description="Helical" evidence="1">
    <location>
        <begin position="179"/>
        <end position="202"/>
    </location>
</feature>
<feature type="transmembrane region" description="Helical" evidence="1">
    <location>
        <begin position="45"/>
        <end position="64"/>
    </location>
</feature>
<name>A0A7W2M8S2_9FLAO</name>
<reference evidence="2 3" key="1">
    <citation type="submission" date="2020-07" db="EMBL/GenBank/DDBJ databases">
        <title>Bacterium isolated from marine sediment.</title>
        <authorList>
            <person name="Shang D."/>
        </authorList>
    </citation>
    <scope>NUCLEOTIDE SEQUENCE [LARGE SCALE GENOMIC DNA]</scope>
    <source>
        <strain evidence="2 3">F6074</strain>
    </source>
</reference>
<feature type="transmembrane region" description="Helical" evidence="1">
    <location>
        <begin position="144"/>
        <end position="167"/>
    </location>
</feature>
<gene>
    <name evidence="2" type="ORF">H3Z82_18715</name>
</gene>
<keyword evidence="3" id="KW-1185">Reference proteome</keyword>
<organism evidence="2 3">
    <name type="scientific">Gelidibacter maritimus</name>
    <dbReference type="NCBI Taxonomy" id="2761487"/>
    <lineage>
        <taxon>Bacteria</taxon>
        <taxon>Pseudomonadati</taxon>
        <taxon>Bacteroidota</taxon>
        <taxon>Flavobacteriia</taxon>
        <taxon>Flavobacteriales</taxon>
        <taxon>Flavobacteriaceae</taxon>
        <taxon>Gelidibacter</taxon>
    </lineage>
</organism>
<dbReference type="AlphaFoldDB" id="A0A7W2M8S2"/>
<comment type="caution">
    <text evidence="2">The sequence shown here is derived from an EMBL/GenBank/DDBJ whole genome shotgun (WGS) entry which is preliminary data.</text>
</comment>
<dbReference type="Proteomes" id="UP000541857">
    <property type="component" value="Unassembled WGS sequence"/>
</dbReference>
<keyword evidence="1" id="KW-0812">Transmembrane</keyword>
<dbReference type="RefSeq" id="WP_182207015.1">
    <property type="nucleotide sequence ID" value="NZ_JACGLT010000025.1"/>
</dbReference>
<evidence type="ECO:0000313" key="2">
    <source>
        <dbReference type="EMBL" id="MBA6154758.1"/>
    </source>
</evidence>
<keyword evidence="1" id="KW-1133">Transmembrane helix</keyword>
<keyword evidence="1" id="KW-0472">Membrane</keyword>